<keyword evidence="1" id="KW-0812">Transmembrane</keyword>
<organism evidence="2 3">
    <name type="scientific">Plasmodium vivax North Korean</name>
    <dbReference type="NCBI Taxonomy" id="1035514"/>
    <lineage>
        <taxon>Eukaryota</taxon>
        <taxon>Sar</taxon>
        <taxon>Alveolata</taxon>
        <taxon>Apicomplexa</taxon>
        <taxon>Aconoidasida</taxon>
        <taxon>Haemosporida</taxon>
        <taxon>Plasmodiidae</taxon>
        <taxon>Plasmodium</taxon>
        <taxon>Plasmodium (Plasmodium)</taxon>
    </lineage>
</organism>
<dbReference type="EMBL" id="KQ235598">
    <property type="protein sequence ID" value="KMZ96487.1"/>
    <property type="molecule type" value="Genomic_DNA"/>
</dbReference>
<sequence length="305" mass="36045">MTFLRNSNLKENGKFLYTIKITMFTFLIGAYILYNNLYNTSDYLKREYYGGINSDIQFHRSLAKHIPKKKLYNTTLKENLSDVKGSQKIKYLADELSAYPQSQKSVLKNLEDDITTYSKLKKRGLNNLDLYKKNYKHRYAKKNFFTKIDCYCEKKIFDKFDHINGLAVKYQNNKKRFKKIIFKKYGIGLILFTLIPLFGIIIPIYLHETYIKKKLAPITEGFSEGYEISNKKNIHFNGFKVTDAIRLDTCMFMKTLNSALMSVSIIIVLIVFIYILIKVLKYERLKLGKDKMCAKEYYYFCKDIF</sequence>
<proteinExistence type="predicted"/>
<evidence type="ECO:0000256" key="1">
    <source>
        <dbReference type="SAM" id="Phobius"/>
    </source>
</evidence>
<reference evidence="2 3" key="1">
    <citation type="submission" date="2011-09" db="EMBL/GenBank/DDBJ databases">
        <title>The Genome Sequence of Plasmodium vivax North Korean.</title>
        <authorList>
            <consortium name="The Broad Institute Genome Sequencing Platform"/>
            <consortium name="The Broad Institute Genome Sequencing Center for Infectious Disease"/>
            <person name="Neafsey D."/>
            <person name="Carlton J."/>
            <person name="Barnwell J."/>
            <person name="Collins W."/>
            <person name="Escalante A."/>
            <person name="Mullikin J."/>
            <person name="Saul A."/>
            <person name="Guigo R."/>
            <person name="Camara F."/>
            <person name="Young S.K."/>
            <person name="Zeng Q."/>
            <person name="Gargeya S."/>
            <person name="Fitzgerald M."/>
            <person name="Haas B."/>
            <person name="Abouelleil A."/>
            <person name="Alvarado L."/>
            <person name="Arachchi H.M."/>
            <person name="Berlin A."/>
            <person name="Brown A."/>
            <person name="Chapman S.B."/>
            <person name="Chen Z."/>
            <person name="Dunbar C."/>
            <person name="Freedman E."/>
            <person name="Gearin G."/>
            <person name="Gellesch M."/>
            <person name="Goldberg J."/>
            <person name="Griggs A."/>
            <person name="Gujja S."/>
            <person name="Heiman D."/>
            <person name="Howarth C."/>
            <person name="Larson L."/>
            <person name="Lui A."/>
            <person name="MacDonald P.J.P."/>
            <person name="Montmayeur A."/>
            <person name="Murphy C."/>
            <person name="Neiman D."/>
            <person name="Pearson M."/>
            <person name="Priest M."/>
            <person name="Roberts A."/>
            <person name="Saif S."/>
            <person name="Shea T."/>
            <person name="Shenoy N."/>
            <person name="Sisk P."/>
            <person name="Stolte C."/>
            <person name="Sykes S."/>
            <person name="Wortman J."/>
            <person name="Nusbaum C."/>
            <person name="Birren B."/>
        </authorList>
    </citation>
    <scope>NUCLEOTIDE SEQUENCE [LARGE SCALE GENOMIC DNA]</scope>
    <source>
        <strain evidence="2 3">North Korean</strain>
    </source>
</reference>
<name>A0A0J9TP13_PLAVI</name>
<evidence type="ECO:0000313" key="2">
    <source>
        <dbReference type="EMBL" id="KMZ96487.1"/>
    </source>
</evidence>
<keyword evidence="1" id="KW-0472">Membrane</keyword>
<keyword evidence="1" id="KW-1133">Transmembrane helix</keyword>
<dbReference type="InterPro" id="IPR022139">
    <property type="entry name" value="Fam-L/Fam-M-like_plasmodium"/>
</dbReference>
<feature type="transmembrane region" description="Helical" evidence="1">
    <location>
        <begin position="259"/>
        <end position="277"/>
    </location>
</feature>
<accession>A0A0J9TP13</accession>
<evidence type="ECO:0000313" key="3">
    <source>
        <dbReference type="Proteomes" id="UP000053239"/>
    </source>
</evidence>
<gene>
    <name evidence="2" type="ORF">PVNG_05840</name>
</gene>
<feature type="transmembrane region" description="Helical" evidence="1">
    <location>
        <begin position="185"/>
        <end position="206"/>
    </location>
</feature>
<protein>
    <recommendedName>
        <fullName evidence="4">Fam-l protein</fullName>
    </recommendedName>
</protein>
<dbReference type="Pfam" id="PF12420">
    <property type="entry name" value="DUF3671"/>
    <property type="match status" value="1"/>
</dbReference>
<evidence type="ECO:0008006" key="4">
    <source>
        <dbReference type="Google" id="ProtNLM"/>
    </source>
</evidence>
<feature type="transmembrane region" description="Helical" evidence="1">
    <location>
        <begin position="15"/>
        <end position="34"/>
    </location>
</feature>
<dbReference type="Proteomes" id="UP000053239">
    <property type="component" value="Unassembled WGS sequence"/>
</dbReference>
<dbReference type="AlphaFoldDB" id="A0A0J9TP13"/>